<dbReference type="PANTHER" id="PTHR43775:SF29">
    <property type="entry name" value="ASPERFURANONE POLYKETIDE SYNTHASE AFOG-RELATED"/>
    <property type="match status" value="1"/>
</dbReference>
<dbReference type="FunFam" id="3.40.50.720:FF:000209">
    <property type="entry name" value="Polyketide synthase Pks12"/>
    <property type="match status" value="1"/>
</dbReference>
<dbReference type="CDD" id="cd00833">
    <property type="entry name" value="PKS"/>
    <property type="match status" value="1"/>
</dbReference>
<organism evidence="14 15">
    <name type="scientific">Penicillium brevicompactum</name>
    <dbReference type="NCBI Taxonomy" id="5074"/>
    <lineage>
        <taxon>Eukaryota</taxon>
        <taxon>Fungi</taxon>
        <taxon>Dikarya</taxon>
        <taxon>Ascomycota</taxon>
        <taxon>Pezizomycotina</taxon>
        <taxon>Eurotiomycetes</taxon>
        <taxon>Eurotiomycetidae</taxon>
        <taxon>Eurotiales</taxon>
        <taxon>Aspergillaceae</taxon>
        <taxon>Penicillium</taxon>
    </lineage>
</organism>
<dbReference type="SMART" id="SM00829">
    <property type="entry name" value="PKS_ER"/>
    <property type="match status" value="1"/>
</dbReference>
<dbReference type="InterPro" id="IPR014043">
    <property type="entry name" value="Acyl_transferase_dom"/>
</dbReference>
<evidence type="ECO:0000256" key="7">
    <source>
        <dbReference type="ARBA" id="ARBA00023268"/>
    </source>
</evidence>
<dbReference type="SUPFAM" id="SSF47336">
    <property type="entry name" value="ACP-like"/>
    <property type="match status" value="1"/>
</dbReference>
<evidence type="ECO:0000256" key="4">
    <source>
        <dbReference type="ARBA" id="ARBA00022679"/>
    </source>
</evidence>
<dbReference type="InterPro" id="IPR020841">
    <property type="entry name" value="PKS_Beta-ketoAc_synthase_dom"/>
</dbReference>
<comment type="caution">
    <text evidence="14">The sequence shown here is derived from an EMBL/GenBank/DDBJ whole genome shotgun (WGS) entry which is preliminary data.</text>
</comment>
<dbReference type="Gene3D" id="3.90.180.10">
    <property type="entry name" value="Medium-chain alcohol dehydrogenases, catalytic domain"/>
    <property type="match status" value="1"/>
</dbReference>
<keyword evidence="2" id="KW-0597">Phosphoprotein</keyword>
<protein>
    <recommendedName>
        <fullName evidence="16">Carrier domain-containing protein</fullName>
    </recommendedName>
</protein>
<feature type="region of interest" description="Disordered" evidence="10">
    <location>
        <begin position="451"/>
        <end position="471"/>
    </location>
</feature>
<dbReference type="InterPro" id="IPR049552">
    <property type="entry name" value="PKS_DH_N"/>
</dbReference>
<dbReference type="Pfam" id="PF08240">
    <property type="entry name" value="ADH_N"/>
    <property type="match status" value="1"/>
</dbReference>
<dbReference type="InterPro" id="IPR032821">
    <property type="entry name" value="PKS_assoc"/>
</dbReference>
<dbReference type="InterPro" id="IPR050091">
    <property type="entry name" value="PKS_NRPS_Biosynth_Enz"/>
</dbReference>
<dbReference type="InterPro" id="IPR011032">
    <property type="entry name" value="GroES-like_sf"/>
</dbReference>
<dbReference type="Pfam" id="PF00107">
    <property type="entry name" value="ADH_zinc_N"/>
    <property type="match status" value="1"/>
</dbReference>
<dbReference type="GO" id="GO:0016491">
    <property type="term" value="F:oxidoreductase activity"/>
    <property type="evidence" value="ECO:0007669"/>
    <property type="project" value="UniProtKB-KW"/>
</dbReference>
<dbReference type="InterPro" id="IPR020807">
    <property type="entry name" value="PKS_DH"/>
</dbReference>
<evidence type="ECO:0000256" key="10">
    <source>
        <dbReference type="SAM" id="MobiDB-lite"/>
    </source>
</evidence>
<evidence type="ECO:0000256" key="1">
    <source>
        <dbReference type="ARBA" id="ARBA00022450"/>
    </source>
</evidence>
<dbReference type="GO" id="GO:0030639">
    <property type="term" value="P:polyketide biosynthetic process"/>
    <property type="evidence" value="ECO:0007669"/>
    <property type="project" value="UniProtKB-ARBA"/>
</dbReference>
<dbReference type="InterPro" id="IPR049900">
    <property type="entry name" value="PKS_mFAS_DH"/>
</dbReference>
<dbReference type="GO" id="GO:0006633">
    <property type="term" value="P:fatty acid biosynthetic process"/>
    <property type="evidence" value="ECO:0007669"/>
    <property type="project" value="InterPro"/>
</dbReference>
<evidence type="ECO:0000256" key="5">
    <source>
        <dbReference type="ARBA" id="ARBA00022857"/>
    </source>
</evidence>
<dbReference type="InterPro" id="IPR016039">
    <property type="entry name" value="Thiolase-like"/>
</dbReference>
<reference evidence="14" key="1">
    <citation type="submission" date="2022-12" db="EMBL/GenBank/DDBJ databases">
        <authorList>
            <person name="Petersen C."/>
        </authorList>
    </citation>
    <scope>NUCLEOTIDE SEQUENCE</scope>
    <source>
        <strain evidence="14">IBT 35673</strain>
    </source>
</reference>
<evidence type="ECO:0000259" key="11">
    <source>
        <dbReference type="PROSITE" id="PS50075"/>
    </source>
</evidence>
<keyword evidence="4" id="KW-0808">Transferase</keyword>
<dbReference type="Gene3D" id="3.40.50.150">
    <property type="entry name" value="Vaccinia Virus protein VP39"/>
    <property type="match status" value="1"/>
</dbReference>
<feature type="compositionally biased region" description="Low complexity" evidence="10">
    <location>
        <begin position="451"/>
        <end position="469"/>
    </location>
</feature>
<dbReference type="GO" id="GO:0032259">
    <property type="term" value="P:methylation"/>
    <property type="evidence" value="ECO:0007669"/>
    <property type="project" value="UniProtKB-KW"/>
</dbReference>
<dbReference type="InterPro" id="IPR020806">
    <property type="entry name" value="PKS_PP-bd"/>
</dbReference>
<dbReference type="GO" id="GO:0008168">
    <property type="term" value="F:methyltransferase activity"/>
    <property type="evidence" value="ECO:0007669"/>
    <property type="project" value="UniProtKB-KW"/>
</dbReference>
<dbReference type="Gene3D" id="3.40.50.720">
    <property type="entry name" value="NAD(P)-binding Rossmann-like Domain"/>
    <property type="match status" value="2"/>
</dbReference>
<dbReference type="Pfam" id="PF16197">
    <property type="entry name" value="KAsynt_C_assoc"/>
    <property type="match status" value="1"/>
</dbReference>
<dbReference type="Gene3D" id="1.10.1200.10">
    <property type="entry name" value="ACP-like"/>
    <property type="match status" value="1"/>
</dbReference>
<feature type="active site" description="Proton donor; for dehydratase activity" evidence="9">
    <location>
        <position position="1204"/>
    </location>
</feature>
<dbReference type="InterPro" id="IPR029063">
    <property type="entry name" value="SAM-dependent_MTases_sf"/>
</dbReference>
<dbReference type="SUPFAM" id="SSF52151">
    <property type="entry name" value="FabD/lysophospholipase-like"/>
    <property type="match status" value="1"/>
</dbReference>
<dbReference type="InterPro" id="IPR049551">
    <property type="entry name" value="PKS_DH_C"/>
</dbReference>
<dbReference type="InterPro" id="IPR009081">
    <property type="entry name" value="PP-bd_ACP"/>
</dbReference>
<dbReference type="SUPFAM" id="SSF55048">
    <property type="entry name" value="Probable ACP-binding domain of malonyl-CoA ACP transacylase"/>
    <property type="match status" value="1"/>
</dbReference>
<evidence type="ECO:0000256" key="2">
    <source>
        <dbReference type="ARBA" id="ARBA00022553"/>
    </source>
</evidence>
<dbReference type="SUPFAM" id="SSF50129">
    <property type="entry name" value="GroES-like"/>
    <property type="match status" value="1"/>
</dbReference>
<dbReference type="PROSITE" id="PS00012">
    <property type="entry name" value="PHOSPHOPANTETHEINE"/>
    <property type="match status" value="1"/>
</dbReference>
<dbReference type="InterPro" id="IPR013149">
    <property type="entry name" value="ADH-like_C"/>
</dbReference>
<dbReference type="InterPro" id="IPR006162">
    <property type="entry name" value="Ppantetheine_attach_site"/>
</dbReference>
<dbReference type="Proteomes" id="UP001147695">
    <property type="component" value="Unassembled WGS sequence"/>
</dbReference>
<dbReference type="Pfam" id="PF00698">
    <property type="entry name" value="Acyl_transf_1"/>
    <property type="match status" value="1"/>
</dbReference>
<dbReference type="GO" id="GO:1901336">
    <property type="term" value="P:lactone biosynthetic process"/>
    <property type="evidence" value="ECO:0007669"/>
    <property type="project" value="UniProtKB-ARBA"/>
</dbReference>
<feature type="domain" description="Ketosynthase family 3 (KS3)" evidence="12">
    <location>
        <begin position="13"/>
        <end position="438"/>
    </location>
</feature>
<dbReference type="Pfam" id="PF23114">
    <property type="entry name" value="NAD-bd_HRPKS_sdrA"/>
    <property type="match status" value="1"/>
</dbReference>
<dbReference type="GO" id="GO:0004312">
    <property type="term" value="F:fatty acid synthase activity"/>
    <property type="evidence" value="ECO:0007669"/>
    <property type="project" value="TreeGrafter"/>
</dbReference>
<dbReference type="InterPro" id="IPR016035">
    <property type="entry name" value="Acyl_Trfase/lysoPLipase"/>
</dbReference>
<evidence type="ECO:0008006" key="16">
    <source>
        <dbReference type="Google" id="ProtNLM"/>
    </source>
</evidence>
<feature type="region of interest" description="N-terminal hotdog fold" evidence="9">
    <location>
        <begin position="984"/>
        <end position="1116"/>
    </location>
</feature>
<sequence>MSHNTHTDETSTNQPLAIVGLGLRYPGDVSSAEGFWEMLMERRCASTKVPSDRLNVDAHYHPDSSRTDSLGCDGGHFISGDLGAFDAPFFSISSDEADQMDPQQRLVLETAYQALENAGISMEMAAGSQTCVFTGCSANDYATFYSKDPQNGGKYTAYGQSMNMVANRVSWFYNLRGPSVNVDTACSSSLVALDMACQSIWSGVSTAGLAVGVNLIIAREFTNALDNLGVVSPDSRCFTFDERANGYGRGEGVGAVVIKPVQDALRDGDTIRAVIRATQSNQDGWTPGITMPNREAQQTIIESCYRRANLDPAVTRYFETHGTGTPTGDPIETRAIGKLFRSLRSPEEPLYVGSVKTNIGHLESGSGIAALIKVVLSLEKGVIPPVSENFQAVNPALDLDFSNLKIVAKATPWPPGLHRASVNSFGFGGTNSHAILDDAVHFLEQEGLIPSSSLLTPPSSNSSVSGDLPTPENALGENHAIQSWKDADDDPSRLRILTWSSADENGISRFAEPWTHYLSNLSSVPESDEYLANLAHTLNDRRSRLPWMTYALADEKTKLSSVVETWSSPIRREDSHTVAYVFSGQGAQWPAMGRELLSRYSVYRTSLVEAGLYLRSLGCDWDLLTELQKDAANSSVNDPMLAQPLCTAIQVALVDLLSTFGLKASAVVGHSSGEIAAAYCAGAISREYAWRLAYFRGLWAAKVATSSSMDGTMMAVALSSEQIQPFFDRIKDQGQPLGVSIACVNGPKAITVSGARGQIDQIQSWLKEEETFARVLPIPVAYHSFQMEEIAVVYKESVGNDQGSSSRSKDSPHMVSSVTGEWVDYDQLSKAEYWVTNLLSTVQFLNAFRKLAPDSSSLSTKKLDRSHRKHLTVDMLIEIGPHAAMRGPCRDILGEFGRKNEVQYVSLLTRNTNGVRTALDTLARLHCLGYPVDLSAVNSVTSSGPKEQPRVLTDLPPYQFNHTKSYWREGPISKGFRFRRFGRQEMLGWPDDDWNPLLPNWNNTLQPSNPIWARDHQINNVIILPGASMLSMAIEAVKQLTDPNLKISGFNFKRVKFMSALVLPADTPGIQTRLSMRPDRDDGPENGGWYEYSLFSNRGQWSKHSTGFVQVVIDKGSDAEVSVEHKEALAQFHQMEKRSTNVLDRTTFYESLKLSNLQFGPSFQCILKATSDRASSLVTEIQTYKLEGAETWSERYTIHPTTLDGLMQGTQVLRSEGGQKEITPAIPTGIDRAWISNTGLSRPATSAIKVGTDLEHEGRQQSKFNLTAVDRDAQNVLIAIEGVTFTMIDSQQNAQDTEGEQKESTCHRTDWRPDLGLLSKTETLQLFQKTIPEGSSQGLKYMNIDLVITGFILRAVHIIDQKGELSNLSPGVQSHIRWLKGQMLMVVDGKSPFSSTYWQAQVRDDTAFKELCDSVYSADLQGKHIVTVGRNLLGHAQDGFSQQLSDVLNMELQRDSYKEMWEQAAGIQRWRAYIDALGHKRPDMNILEIDGGIASTSDLIVDTLTIQGPDGRTIPRFRNFQICNSSEERLSDVQQRIGDSIPRVSFNVWDMEGDAGSFVPASPKFDLIIVCLAFHSVKSIERCLKEIRSMLQDDGELVVIDMTNPNSTRSTFVHGLDERWWINTEPYRKDGHSVDESTWDEVLRQSGFSGSELVFRDHDQSTSHEVSVIVSHVSQQATNEASNQKPPVALLWNPDGPNQSTVREQLDSQLASLASNVDYWTIDQDIPKALPNDLICVVLLELDNVVVADMNATVFHMLQNLVLNCHRIIWVTSDASRNSSPFFGAVDGLFRVLNSEDSRGVFATLSLDSTELKTGLITRVAQSLVTGTGHETEYKERSGVLHIPRIVEAPHLSSSVTHLQASRSRVRQPWNSGPALRLHVGQGGMLDDLHFIEDKSRGSELPPDKIEVKVKAVGANFRDILVLLGRMDSTTVGFECAGVVTRVGANCTGFQIGDHVAGCDFDTYSSYVRFHSAAAVKLPTGMSFAEAAAIPTNFVTAWYAFSMVANVQPGDTVLVHSGAGGTGQAAIQIAQYLGATVIATVGNAQKRAFLKERYGIPESHIFSSRDTKFAAGIRRLTNGAGVDVVLNSLSGDGLFASWECIAPYGHFVEMGKRDILGHSGLDMYHFARNVSFTAIDLAMVTAERPQIIGKALRAVMPLMSEGILHVSSPHKVYGIGELETGLRALQGGQSSGKVVFEMREHDVINALIPPQNAQSFDPNATYILAGGLGGLGRNIARWMISRGAKNLLLLSRSGGAQSEDTLSFISELSSDNVKVLAPACDISDRSMLEAVLGDVSSCMPPIKGCIQATMVLQDSMFEQMDYTQWSKATAAKISGTWNLHQLLPSGLDSFIMISSISSIMGNRGQANYAAANSFMDALAHYRTANGERGTSLNMGFFLSAGAVAQSSSLKNHFASNLPFVPVTEAELHALLSIYCNTSAGQPTQEDCQAILGLKTNQEVYNRNPDAAYWLQKPAFRQILAADHAGESEGDSDGAAGAGKSISSADSLEAIDAAMMELLVAKLSKALSINKEEFVGKKPMHSYGIDSLVAVELRNWFSKELNVDIAIFDMLGGATISAVVRLAAEKIFAKRAESSVKA</sequence>
<accession>A0A9W9R2T9</accession>
<keyword evidence="1" id="KW-0596">Phosphopantetheine</keyword>
<dbReference type="SUPFAM" id="SSF53335">
    <property type="entry name" value="S-adenosyl-L-methionine-dependent methyltransferases"/>
    <property type="match status" value="1"/>
</dbReference>
<evidence type="ECO:0000259" key="12">
    <source>
        <dbReference type="PROSITE" id="PS52004"/>
    </source>
</evidence>
<dbReference type="InterPro" id="IPR020843">
    <property type="entry name" value="ER"/>
</dbReference>
<evidence type="ECO:0000259" key="13">
    <source>
        <dbReference type="PROSITE" id="PS52019"/>
    </source>
</evidence>
<dbReference type="PROSITE" id="PS52019">
    <property type="entry name" value="PKS_MFAS_DH"/>
    <property type="match status" value="1"/>
</dbReference>
<dbReference type="PROSITE" id="PS52004">
    <property type="entry name" value="KS3_2"/>
    <property type="match status" value="1"/>
</dbReference>
<dbReference type="SMART" id="SM00826">
    <property type="entry name" value="PKS_DH"/>
    <property type="match status" value="1"/>
</dbReference>
<dbReference type="InterPro" id="IPR013968">
    <property type="entry name" value="PKS_KR"/>
</dbReference>
<dbReference type="PANTHER" id="PTHR43775">
    <property type="entry name" value="FATTY ACID SYNTHASE"/>
    <property type="match status" value="1"/>
</dbReference>
<feature type="active site" description="Proton acceptor; for dehydratase activity" evidence="9">
    <location>
        <position position="1016"/>
    </location>
</feature>
<dbReference type="Gene3D" id="3.10.129.110">
    <property type="entry name" value="Polyketide synthase dehydratase"/>
    <property type="match status" value="1"/>
</dbReference>
<evidence type="ECO:0000256" key="3">
    <source>
        <dbReference type="ARBA" id="ARBA00022603"/>
    </source>
</evidence>
<dbReference type="InterPro" id="IPR056501">
    <property type="entry name" value="NAD-bd_HRPKS_sdrA"/>
</dbReference>
<dbReference type="Gene3D" id="3.40.47.10">
    <property type="match status" value="1"/>
</dbReference>
<dbReference type="InterPro" id="IPR036736">
    <property type="entry name" value="ACP-like_sf"/>
</dbReference>
<keyword evidence="8" id="KW-0012">Acyltransferase</keyword>
<keyword evidence="3" id="KW-0489">Methyltransferase</keyword>
<dbReference type="Pfam" id="PF08659">
    <property type="entry name" value="KR"/>
    <property type="match status" value="1"/>
</dbReference>
<evidence type="ECO:0000313" key="14">
    <source>
        <dbReference type="EMBL" id="KAJ5352702.1"/>
    </source>
</evidence>
<dbReference type="Gene3D" id="3.40.366.10">
    <property type="entry name" value="Malonyl-Coenzyme A Acyl Carrier Protein, domain 2"/>
    <property type="match status" value="1"/>
</dbReference>
<dbReference type="Pfam" id="PF00109">
    <property type="entry name" value="ketoacyl-synt"/>
    <property type="match status" value="1"/>
</dbReference>
<dbReference type="SMART" id="SM00822">
    <property type="entry name" value="PKS_KR"/>
    <property type="match status" value="1"/>
</dbReference>
<dbReference type="Pfam" id="PF23297">
    <property type="entry name" value="ACP_SdgA_C"/>
    <property type="match status" value="1"/>
</dbReference>
<dbReference type="GO" id="GO:0031177">
    <property type="term" value="F:phosphopantetheine binding"/>
    <property type="evidence" value="ECO:0007669"/>
    <property type="project" value="InterPro"/>
</dbReference>
<dbReference type="Gene3D" id="3.30.70.3290">
    <property type="match status" value="1"/>
</dbReference>
<keyword evidence="5" id="KW-0521">NADP</keyword>
<dbReference type="Pfam" id="PF14765">
    <property type="entry name" value="PS-DH"/>
    <property type="match status" value="1"/>
</dbReference>
<feature type="domain" description="PKS/mFAS DH" evidence="13">
    <location>
        <begin position="984"/>
        <end position="1294"/>
    </location>
</feature>
<keyword evidence="6" id="KW-0560">Oxidoreductase</keyword>
<dbReference type="SMART" id="SM00823">
    <property type="entry name" value="PKS_PP"/>
    <property type="match status" value="1"/>
</dbReference>
<feature type="domain" description="Carrier" evidence="11">
    <location>
        <begin position="2509"/>
        <end position="2586"/>
    </location>
</feature>
<keyword evidence="7" id="KW-0511">Multifunctional enzyme</keyword>
<name>A0A9W9R2T9_PENBR</name>
<dbReference type="InterPro" id="IPR016036">
    <property type="entry name" value="Malonyl_transacylase_ACP-bd"/>
</dbReference>
<dbReference type="InterPro" id="IPR013154">
    <property type="entry name" value="ADH-like_N"/>
</dbReference>
<dbReference type="SMART" id="SM00827">
    <property type="entry name" value="PKS_AT"/>
    <property type="match status" value="1"/>
</dbReference>
<feature type="region of interest" description="C-terminal hotdog fold" evidence="9">
    <location>
        <begin position="1140"/>
        <end position="1294"/>
    </location>
</feature>
<evidence type="ECO:0000256" key="8">
    <source>
        <dbReference type="ARBA" id="ARBA00023315"/>
    </source>
</evidence>
<dbReference type="SUPFAM" id="SSF53901">
    <property type="entry name" value="Thiolase-like"/>
    <property type="match status" value="1"/>
</dbReference>
<dbReference type="InterPro" id="IPR018201">
    <property type="entry name" value="Ketoacyl_synth_AS"/>
</dbReference>
<dbReference type="Pfam" id="PF21089">
    <property type="entry name" value="PKS_DH_N"/>
    <property type="match status" value="1"/>
</dbReference>
<dbReference type="CDD" id="cd05195">
    <property type="entry name" value="enoyl_red"/>
    <property type="match status" value="1"/>
</dbReference>
<reference evidence="14" key="2">
    <citation type="journal article" date="2023" name="IMA Fungus">
        <title>Comparative genomic study of the Penicillium genus elucidates a diverse pangenome and 15 lateral gene transfer events.</title>
        <authorList>
            <person name="Petersen C."/>
            <person name="Sorensen T."/>
            <person name="Nielsen M.R."/>
            <person name="Sondergaard T.E."/>
            <person name="Sorensen J.L."/>
            <person name="Fitzpatrick D.A."/>
            <person name="Frisvad J.C."/>
            <person name="Nielsen K.L."/>
        </authorList>
    </citation>
    <scope>NUCLEOTIDE SEQUENCE</scope>
    <source>
        <strain evidence="14">IBT 35673</strain>
    </source>
</reference>
<evidence type="ECO:0000256" key="9">
    <source>
        <dbReference type="PROSITE-ProRule" id="PRU01363"/>
    </source>
</evidence>
<dbReference type="GO" id="GO:0004315">
    <property type="term" value="F:3-oxoacyl-[acyl-carrier-protein] synthase activity"/>
    <property type="evidence" value="ECO:0007669"/>
    <property type="project" value="InterPro"/>
</dbReference>
<dbReference type="InterPro" id="IPR042104">
    <property type="entry name" value="PKS_dehydratase_sf"/>
</dbReference>
<dbReference type="PROSITE" id="PS00606">
    <property type="entry name" value="KS3_1"/>
    <property type="match status" value="1"/>
</dbReference>
<proteinExistence type="predicted"/>
<evidence type="ECO:0000256" key="6">
    <source>
        <dbReference type="ARBA" id="ARBA00023002"/>
    </source>
</evidence>
<dbReference type="InterPro" id="IPR057326">
    <property type="entry name" value="KR_dom"/>
</dbReference>
<dbReference type="SUPFAM" id="SSF51735">
    <property type="entry name" value="NAD(P)-binding Rossmann-fold domains"/>
    <property type="match status" value="2"/>
</dbReference>
<dbReference type="PROSITE" id="PS50075">
    <property type="entry name" value="CARRIER"/>
    <property type="match status" value="1"/>
</dbReference>
<gene>
    <name evidence="14" type="ORF">N7452_001676</name>
</gene>
<evidence type="ECO:0000313" key="15">
    <source>
        <dbReference type="Proteomes" id="UP001147695"/>
    </source>
</evidence>
<dbReference type="InterPro" id="IPR014030">
    <property type="entry name" value="Ketoacyl_synth_N"/>
</dbReference>
<dbReference type="Pfam" id="PF02801">
    <property type="entry name" value="Ketoacyl-synt_C"/>
    <property type="match status" value="1"/>
</dbReference>
<dbReference type="InterPro" id="IPR036291">
    <property type="entry name" value="NAD(P)-bd_dom_sf"/>
</dbReference>
<dbReference type="SMART" id="SM00825">
    <property type="entry name" value="PKS_KS"/>
    <property type="match status" value="1"/>
</dbReference>
<dbReference type="InterPro" id="IPR014031">
    <property type="entry name" value="Ketoacyl_synth_C"/>
</dbReference>
<dbReference type="InterPro" id="IPR001227">
    <property type="entry name" value="Ac_transferase_dom_sf"/>
</dbReference>
<dbReference type="EMBL" id="JAPZBQ010000001">
    <property type="protein sequence ID" value="KAJ5352702.1"/>
    <property type="molecule type" value="Genomic_DNA"/>
</dbReference>